<gene>
    <name evidence="2" type="ORF">H8R92_12075</name>
</gene>
<feature type="transmembrane region" description="Helical" evidence="1">
    <location>
        <begin position="97"/>
        <end position="116"/>
    </location>
</feature>
<dbReference type="Proteomes" id="UP000662088">
    <property type="component" value="Unassembled WGS sequence"/>
</dbReference>
<keyword evidence="1" id="KW-0472">Membrane</keyword>
<protein>
    <submittedName>
        <fullName evidence="2">Uncharacterized protein</fullName>
    </submittedName>
</protein>
<feature type="transmembrane region" description="Helical" evidence="1">
    <location>
        <begin position="59"/>
        <end position="77"/>
    </location>
</feature>
<dbReference type="EMBL" id="JACOOQ010000025">
    <property type="protein sequence ID" value="MBC5641134.1"/>
    <property type="molecule type" value="Genomic_DNA"/>
</dbReference>
<comment type="caution">
    <text evidence="2">The sequence shown here is derived from an EMBL/GenBank/DDBJ whole genome shotgun (WGS) entry which is preliminary data.</text>
</comment>
<evidence type="ECO:0000313" key="3">
    <source>
        <dbReference type="Proteomes" id="UP000662088"/>
    </source>
</evidence>
<dbReference type="RefSeq" id="WP_022211944.1">
    <property type="nucleotide sequence ID" value="NZ_JACOOQ010000025.1"/>
</dbReference>
<dbReference type="AlphaFoldDB" id="A0A8I0AEY0"/>
<name>A0A8I0AEY0_9CLOT</name>
<proteinExistence type="predicted"/>
<evidence type="ECO:0000256" key="1">
    <source>
        <dbReference type="SAM" id="Phobius"/>
    </source>
</evidence>
<sequence length="142" mass="16427">MEQKDNYQIKLSDVIDDKETSEIIDSTISHEVKQDIEKQIELIKILDVWKEEKRSDQKIKIIICLVVLGIVINQVHFINKLVSNIGNGSWKMEEWTFRLIVTGVFVEIVAIFKIIVTNLFPVNGSKDFLEFIGNFKKSEKSS</sequence>
<organism evidence="2 3">
    <name type="scientific">Clostridium lentum</name>
    <dbReference type="NCBI Taxonomy" id="2763037"/>
    <lineage>
        <taxon>Bacteria</taxon>
        <taxon>Bacillati</taxon>
        <taxon>Bacillota</taxon>
        <taxon>Clostridia</taxon>
        <taxon>Eubacteriales</taxon>
        <taxon>Clostridiaceae</taxon>
        <taxon>Clostridium</taxon>
    </lineage>
</organism>
<reference evidence="2" key="1">
    <citation type="submission" date="2020-08" db="EMBL/GenBank/DDBJ databases">
        <title>Genome public.</title>
        <authorList>
            <person name="Liu C."/>
            <person name="Sun Q."/>
        </authorList>
    </citation>
    <scope>NUCLEOTIDE SEQUENCE</scope>
    <source>
        <strain evidence="2">NSJ-42</strain>
    </source>
</reference>
<keyword evidence="3" id="KW-1185">Reference proteome</keyword>
<keyword evidence="1" id="KW-0812">Transmembrane</keyword>
<accession>A0A8I0AEY0</accession>
<keyword evidence="1" id="KW-1133">Transmembrane helix</keyword>
<evidence type="ECO:0000313" key="2">
    <source>
        <dbReference type="EMBL" id="MBC5641134.1"/>
    </source>
</evidence>